<dbReference type="Proteomes" id="UP001265746">
    <property type="component" value="Unassembled WGS sequence"/>
</dbReference>
<feature type="transmembrane region" description="Helical" evidence="6">
    <location>
        <begin position="62"/>
        <end position="85"/>
    </location>
</feature>
<dbReference type="SUPFAM" id="SSF103473">
    <property type="entry name" value="MFS general substrate transporter"/>
    <property type="match status" value="1"/>
</dbReference>
<dbReference type="Gene3D" id="1.20.1250.20">
    <property type="entry name" value="MFS general substrate transporter like domains"/>
    <property type="match status" value="1"/>
</dbReference>
<feature type="transmembrane region" description="Helical" evidence="6">
    <location>
        <begin position="435"/>
        <end position="461"/>
    </location>
</feature>
<proteinExistence type="predicted"/>
<evidence type="ECO:0008006" key="9">
    <source>
        <dbReference type="Google" id="ProtNLM"/>
    </source>
</evidence>
<feature type="transmembrane region" description="Helical" evidence="6">
    <location>
        <begin position="366"/>
        <end position="389"/>
    </location>
</feature>
<feature type="compositionally biased region" description="Polar residues" evidence="5">
    <location>
        <begin position="261"/>
        <end position="271"/>
    </location>
</feature>
<reference evidence="7" key="1">
    <citation type="submission" date="2023-06" db="EMBL/GenBank/DDBJ databases">
        <authorList>
            <person name="Noh H."/>
        </authorList>
    </citation>
    <scope>NUCLEOTIDE SEQUENCE</scope>
    <source>
        <strain evidence="7">DUCC20226</strain>
    </source>
</reference>
<feature type="transmembrane region" description="Helical" evidence="6">
    <location>
        <begin position="190"/>
        <end position="208"/>
    </location>
</feature>
<dbReference type="PANTHER" id="PTHR23502:SF30">
    <property type="entry name" value="TRANSPORTER, PUTATIVE (AFU_ORTHOLOGUE AFUA_8G04702)-RELATED"/>
    <property type="match status" value="1"/>
</dbReference>
<evidence type="ECO:0000256" key="1">
    <source>
        <dbReference type="ARBA" id="ARBA00004141"/>
    </source>
</evidence>
<protein>
    <recommendedName>
        <fullName evidence="9">Major facilitator superfamily (MFS) profile domain-containing protein</fullName>
    </recommendedName>
</protein>
<keyword evidence="3 6" id="KW-1133">Transmembrane helix</keyword>
<feature type="transmembrane region" description="Helical" evidence="6">
    <location>
        <begin position="473"/>
        <end position="493"/>
    </location>
</feature>
<evidence type="ECO:0000256" key="2">
    <source>
        <dbReference type="ARBA" id="ARBA00022692"/>
    </source>
</evidence>
<name>A0AAD9SCM4_PHOAM</name>
<feature type="transmembrane region" description="Helical" evidence="6">
    <location>
        <begin position="214"/>
        <end position="237"/>
    </location>
</feature>
<dbReference type="Pfam" id="PF07690">
    <property type="entry name" value="MFS_1"/>
    <property type="match status" value="1"/>
</dbReference>
<feature type="transmembrane region" description="Helical" evidence="6">
    <location>
        <begin position="410"/>
        <end position="429"/>
    </location>
</feature>
<dbReference type="EMBL" id="JAUJFL010000004">
    <property type="protein sequence ID" value="KAK2604790.1"/>
    <property type="molecule type" value="Genomic_DNA"/>
</dbReference>
<feature type="transmembrane region" description="Helical" evidence="6">
    <location>
        <begin position="128"/>
        <end position="147"/>
    </location>
</feature>
<dbReference type="InterPro" id="IPR036259">
    <property type="entry name" value="MFS_trans_sf"/>
</dbReference>
<comment type="subcellular location">
    <subcellularLocation>
        <location evidence="1">Membrane</location>
        <topology evidence="1">Multi-pass membrane protein</topology>
    </subcellularLocation>
</comment>
<organism evidence="7 8">
    <name type="scientific">Phomopsis amygdali</name>
    <name type="common">Fusicoccum amygdali</name>
    <dbReference type="NCBI Taxonomy" id="1214568"/>
    <lineage>
        <taxon>Eukaryota</taxon>
        <taxon>Fungi</taxon>
        <taxon>Dikarya</taxon>
        <taxon>Ascomycota</taxon>
        <taxon>Pezizomycotina</taxon>
        <taxon>Sordariomycetes</taxon>
        <taxon>Sordariomycetidae</taxon>
        <taxon>Diaporthales</taxon>
        <taxon>Diaporthaceae</taxon>
        <taxon>Diaporthe</taxon>
    </lineage>
</organism>
<feature type="transmembrane region" description="Helical" evidence="6">
    <location>
        <begin position="505"/>
        <end position="525"/>
    </location>
</feature>
<evidence type="ECO:0000256" key="6">
    <source>
        <dbReference type="SAM" id="Phobius"/>
    </source>
</evidence>
<dbReference type="AlphaFoldDB" id="A0AAD9SCM4"/>
<feature type="region of interest" description="Disordered" evidence="5">
    <location>
        <begin position="261"/>
        <end position="291"/>
    </location>
</feature>
<keyword evidence="8" id="KW-1185">Reference proteome</keyword>
<evidence type="ECO:0000313" key="8">
    <source>
        <dbReference type="Proteomes" id="UP001265746"/>
    </source>
</evidence>
<keyword evidence="2 6" id="KW-0812">Transmembrane</keyword>
<gene>
    <name evidence="7" type="ORF">N8I77_007690</name>
</gene>
<dbReference type="GO" id="GO:0005886">
    <property type="term" value="C:plasma membrane"/>
    <property type="evidence" value="ECO:0007669"/>
    <property type="project" value="TreeGrafter"/>
</dbReference>
<keyword evidence="4 6" id="KW-0472">Membrane</keyword>
<sequence>MTSTTNHGDIDESQVPGTVQLVDIDEHFATRHARGHKDIILVPTPSADPEDPLNWSPSRKRLALTCIMLYTWFVGMALSVVYSVLVPLSSALDVSVANLNAGTGYFFLLCGWGLLFWQPFALQYGKRVTYLISTIAMVGISVWSPYAKGNGQWIARNIMIGFFAAPIEALPETSITDLYFAHERGKYMGWYAWMLANSNFFAPVITGFINDGIGYKWCFFIHAVFCAVISVFLFFFLEETNYDRKTVGVIEGIQASSAVDSEAASPSNESKALSEKGPGAATPESPAAELSTPYKRKTYRQKLALWDKPRPFMMVWRAVQILKLLSWPVIFYAGFSYGTYLVWFNILNATASIILGGEPYNFSPAIVGLCYLACIIGVTVASLFSGVFSDWFVIRLARRNGGVFEPEQRLWLFAAATIILPAGSILWGVGAAHGVHWFGLLFAMFMISICNGCGVTLSLAYLVDSYRDLSGDALATCIIIRNTMSFAIGYGITPWLEALGYQNCFISVAFVGLAVCSVFLIMIKFGKSAREQKRAQYWHEVRIRIEKGLVH</sequence>
<comment type="caution">
    <text evidence="7">The sequence shown here is derived from an EMBL/GenBank/DDBJ whole genome shotgun (WGS) entry which is preliminary data.</text>
</comment>
<dbReference type="GO" id="GO:0022857">
    <property type="term" value="F:transmembrane transporter activity"/>
    <property type="evidence" value="ECO:0007669"/>
    <property type="project" value="InterPro"/>
</dbReference>
<dbReference type="PANTHER" id="PTHR23502">
    <property type="entry name" value="MAJOR FACILITATOR SUPERFAMILY"/>
    <property type="match status" value="1"/>
</dbReference>
<evidence type="ECO:0000256" key="5">
    <source>
        <dbReference type="SAM" id="MobiDB-lite"/>
    </source>
</evidence>
<feature type="transmembrane region" description="Helical" evidence="6">
    <location>
        <begin position="324"/>
        <end position="346"/>
    </location>
</feature>
<feature type="transmembrane region" description="Helical" evidence="6">
    <location>
        <begin position="97"/>
        <end position="116"/>
    </location>
</feature>
<feature type="transmembrane region" description="Helical" evidence="6">
    <location>
        <begin position="153"/>
        <end position="170"/>
    </location>
</feature>
<accession>A0AAD9SCM4</accession>
<evidence type="ECO:0000256" key="3">
    <source>
        <dbReference type="ARBA" id="ARBA00022989"/>
    </source>
</evidence>
<dbReference type="InterPro" id="IPR011701">
    <property type="entry name" value="MFS"/>
</dbReference>
<evidence type="ECO:0000313" key="7">
    <source>
        <dbReference type="EMBL" id="KAK2604790.1"/>
    </source>
</evidence>
<evidence type="ECO:0000256" key="4">
    <source>
        <dbReference type="ARBA" id="ARBA00023136"/>
    </source>
</evidence>